<dbReference type="KEGG" id="pvt:110074554"/>
<feature type="region of interest" description="Disordered" evidence="1">
    <location>
        <begin position="415"/>
        <end position="482"/>
    </location>
</feature>
<feature type="compositionally biased region" description="Basic and acidic residues" evidence="1">
    <location>
        <begin position="607"/>
        <end position="620"/>
    </location>
</feature>
<keyword evidence="3" id="KW-1185">Reference proteome</keyword>
<evidence type="ECO:0000259" key="2">
    <source>
        <dbReference type="Pfam" id="PF10505"/>
    </source>
</evidence>
<dbReference type="RefSeq" id="XP_020640514.2">
    <property type="nucleotide sequence ID" value="XM_020784855.2"/>
</dbReference>
<feature type="compositionally biased region" description="Basic and acidic residues" evidence="1">
    <location>
        <begin position="432"/>
        <end position="468"/>
    </location>
</feature>
<dbReference type="OrthoDB" id="6288737at2759"/>
<dbReference type="AlphaFoldDB" id="A0A6J0T370"/>
<dbReference type="GO" id="GO:0008023">
    <property type="term" value="C:transcription elongation factor complex"/>
    <property type="evidence" value="ECO:0007669"/>
    <property type="project" value="InterPro"/>
</dbReference>
<evidence type="ECO:0000313" key="3">
    <source>
        <dbReference type="Proteomes" id="UP001652642"/>
    </source>
</evidence>
<reference evidence="4" key="1">
    <citation type="submission" date="2025-08" db="UniProtKB">
        <authorList>
            <consortium name="RefSeq"/>
        </authorList>
    </citation>
    <scope>IDENTIFICATION</scope>
</reference>
<dbReference type="GO" id="GO:0042796">
    <property type="term" value="P:snRNA transcription by RNA polymerase III"/>
    <property type="evidence" value="ECO:0007669"/>
    <property type="project" value="TreeGrafter"/>
</dbReference>
<feature type="compositionally biased region" description="Basic and acidic residues" evidence="1">
    <location>
        <begin position="942"/>
        <end position="954"/>
    </location>
</feature>
<feature type="region of interest" description="Disordered" evidence="1">
    <location>
        <begin position="52"/>
        <end position="89"/>
    </location>
</feature>
<accession>A0A6J0T370</accession>
<feature type="compositionally biased region" description="Polar residues" evidence="1">
    <location>
        <begin position="415"/>
        <end position="429"/>
    </location>
</feature>
<dbReference type="CTD" id="79664"/>
<dbReference type="GeneID" id="110074554"/>
<feature type="compositionally biased region" description="Basic and acidic residues" evidence="1">
    <location>
        <begin position="516"/>
        <end position="534"/>
    </location>
</feature>
<protein>
    <submittedName>
        <fullName evidence="4">Little elongation complex subunit 2</fullName>
    </submittedName>
</protein>
<dbReference type="PANTHER" id="PTHR14633:SF3">
    <property type="entry name" value="LITTLE ELONGATION COMPLEX SUBUNIT 2"/>
    <property type="match status" value="1"/>
</dbReference>
<dbReference type="GO" id="GO:0042795">
    <property type="term" value="P:snRNA transcription by RNA polymerase II"/>
    <property type="evidence" value="ECO:0007669"/>
    <property type="project" value="TreeGrafter"/>
</dbReference>
<dbReference type="Pfam" id="PF10505">
    <property type="entry name" value="NARG2_C"/>
    <property type="match status" value="1"/>
</dbReference>
<name>A0A6J0T370_9SAUR</name>
<feature type="compositionally biased region" description="Polar residues" evidence="1">
    <location>
        <begin position="55"/>
        <end position="71"/>
    </location>
</feature>
<feature type="region of interest" description="Disordered" evidence="1">
    <location>
        <begin position="634"/>
        <end position="672"/>
    </location>
</feature>
<feature type="domain" description="Little elongation complex subunit 2 C-terminal" evidence="2">
    <location>
        <begin position="712"/>
        <end position="920"/>
    </location>
</feature>
<dbReference type="InterPro" id="IPR019535">
    <property type="entry name" value="ICE2_C"/>
</dbReference>
<dbReference type="Proteomes" id="UP001652642">
    <property type="component" value="Chromosome 12"/>
</dbReference>
<feature type="region of interest" description="Disordered" evidence="1">
    <location>
        <begin position="920"/>
        <end position="999"/>
    </location>
</feature>
<dbReference type="InParanoid" id="A0A6J0T370"/>
<feature type="compositionally biased region" description="Basic residues" evidence="1">
    <location>
        <begin position="955"/>
        <end position="968"/>
    </location>
</feature>
<sequence length="999" mass="111540">MAAAAGKLLLQWDVPPRNGHSVYFSRDIYEKYSLAPTLSELLLLSKRGAGHNVNVPDSGQENKTSSEQPSTKAVDKGAEPSAEVAPFQDPQVPYPYFSSLTEREQRRYLFLLSTYAKADPHRISLSQQKDYSQYLQMKEFVSKEVAEFLKFAQNVARSCSKDYEDISEEALLYTQKFLSSRIASVRKYPESYTLHEVTSIMGGKFNPELTLIFEKCLVALGKVNLIKRYFPKLPAPIQLPDPHRGNELGIATPEQRASALHNDVSTDQNAEKLAAKYCPQVVLTSESLFTLLNNHGMDYREEWEIPVSVKIVSDTGLKPVKVVYIDPPVPKKEMTVREKNQVFHEFLTEYHMTKQSTVFAHGVVLDKPSEKPETPLEALQGRQMQVADSADLDFDTDFTELETFGSVTKTWKASQLEKTPGKPSSTSSILPEHLKGKKEIVRDIKSGRREGTDKASKEREEFVSEQHFIKSPPPSGDDCDENLSVKSFKVMEVETEDEKVAEEKKIDSKTFLGSSEKTEDFKERTEEAQGDRSDALSCPSDTDEESLVIDTECKTGHQLESSKVASDPGLEAETPRSSCSEEGLGEPLEHQKSDGPQKAPGGNGPGRETDAPRKPSRRLSKECDPLGQILKMQTELLKPPSSGHQGKPEGIPERKTLNPTPSHECSLPKALGLSSLEPTENATTAEARLSWVTYFQGSQKGVLWDGSEDRSEYEPPLQGNLVYKLFSLEDLLLLVRCSVQKVELRPRNKKAKVRRHFPVYVLPKLEYQAFYGAEALTEGEICRLWTECLLHSNSSFEVGHIDALTSKLFLLEQLSAEDLKKRFGTFKPANSLNILQHILKKVTSLQEGSYLLAHTAGDSSLTIYKSSDGTSTRAAYNLHSAHSDLPHAPPAIGVPWVPLDPNLPLPYHFAQGWVPCTFPPKPADPQKKQKMSRAKAGPGGTLDRREPVARETGNHHRQPANPLRKRRGAAQSKAVMRPVSKPAGRGPNWKFWKKLKDEQ</sequence>
<feature type="region of interest" description="Disordered" evidence="1">
    <location>
        <begin position="494"/>
        <end position="620"/>
    </location>
</feature>
<organism evidence="3 4">
    <name type="scientific">Pogona vitticeps</name>
    <name type="common">central bearded dragon</name>
    <dbReference type="NCBI Taxonomy" id="103695"/>
    <lineage>
        <taxon>Eukaryota</taxon>
        <taxon>Metazoa</taxon>
        <taxon>Chordata</taxon>
        <taxon>Craniata</taxon>
        <taxon>Vertebrata</taxon>
        <taxon>Euteleostomi</taxon>
        <taxon>Lepidosauria</taxon>
        <taxon>Squamata</taxon>
        <taxon>Bifurcata</taxon>
        <taxon>Unidentata</taxon>
        <taxon>Episquamata</taxon>
        <taxon>Toxicofera</taxon>
        <taxon>Iguania</taxon>
        <taxon>Acrodonta</taxon>
        <taxon>Agamidae</taxon>
        <taxon>Amphibolurinae</taxon>
        <taxon>Pogona</taxon>
    </lineage>
</organism>
<dbReference type="PANTHER" id="PTHR14633">
    <property type="entry name" value="LITTLE ELONGATION COMPLEX SUBUNIT 2"/>
    <property type="match status" value="1"/>
</dbReference>
<gene>
    <name evidence="4" type="primary">ICE2</name>
</gene>
<evidence type="ECO:0000313" key="4">
    <source>
        <dbReference type="RefSeq" id="XP_020640514.2"/>
    </source>
</evidence>
<dbReference type="GO" id="GO:0045945">
    <property type="term" value="P:positive regulation of transcription by RNA polymerase III"/>
    <property type="evidence" value="ECO:0007669"/>
    <property type="project" value="TreeGrafter"/>
</dbReference>
<evidence type="ECO:0000256" key="1">
    <source>
        <dbReference type="SAM" id="MobiDB-lite"/>
    </source>
</evidence>
<feature type="compositionally biased region" description="Basic and acidic residues" evidence="1">
    <location>
        <begin position="646"/>
        <end position="656"/>
    </location>
</feature>
<proteinExistence type="predicted"/>